<dbReference type="STRING" id="157652.A0A371ETT1"/>
<keyword evidence="8" id="KW-0067">ATP-binding</keyword>
<dbReference type="InterPro" id="IPR011009">
    <property type="entry name" value="Kinase-like_dom_sf"/>
</dbReference>
<proteinExistence type="inferred from homology"/>
<evidence type="ECO:0000313" key="13">
    <source>
        <dbReference type="EMBL" id="RDX69458.1"/>
    </source>
</evidence>
<dbReference type="PANTHER" id="PTHR47985:SF40">
    <property type="entry name" value="RECEPTOR KINASE-LIKE PROTEIN"/>
    <property type="match status" value="1"/>
</dbReference>
<protein>
    <submittedName>
        <fullName evidence="13">Serine/threonine-protein kinase PBL26</fullName>
    </submittedName>
</protein>
<evidence type="ECO:0000313" key="14">
    <source>
        <dbReference type="Proteomes" id="UP000257109"/>
    </source>
</evidence>
<comment type="subcellular location">
    <subcellularLocation>
        <location evidence="1">Cell membrane</location>
        <topology evidence="1">Lipid-anchor</topology>
    </subcellularLocation>
</comment>
<accession>A0A371ETT1</accession>
<evidence type="ECO:0000256" key="5">
    <source>
        <dbReference type="ARBA" id="ARBA00022679"/>
    </source>
</evidence>
<feature type="domain" description="Protein kinase" evidence="12">
    <location>
        <begin position="71"/>
        <end position="348"/>
    </location>
</feature>
<dbReference type="FunFam" id="1.10.510.10:FF:000032">
    <property type="entry name" value="Serine/threonine-protein kinase PBS1"/>
    <property type="match status" value="1"/>
</dbReference>
<keyword evidence="10" id="KW-0449">Lipoprotein</keyword>
<dbReference type="GO" id="GO:0005524">
    <property type="term" value="F:ATP binding"/>
    <property type="evidence" value="ECO:0007669"/>
    <property type="project" value="UniProtKB-KW"/>
</dbReference>
<evidence type="ECO:0000256" key="1">
    <source>
        <dbReference type="ARBA" id="ARBA00004193"/>
    </source>
</evidence>
<gene>
    <name evidence="13" type="primary">PBL26</name>
    <name evidence="13" type="ORF">CR513_51419</name>
</gene>
<dbReference type="SUPFAM" id="SSF56112">
    <property type="entry name" value="Protein kinase-like (PK-like)"/>
    <property type="match status" value="1"/>
</dbReference>
<dbReference type="InterPro" id="IPR000719">
    <property type="entry name" value="Prot_kinase_dom"/>
</dbReference>
<dbReference type="GO" id="GO:0005886">
    <property type="term" value="C:plasma membrane"/>
    <property type="evidence" value="ECO:0007669"/>
    <property type="project" value="UniProtKB-SubCell"/>
</dbReference>
<dbReference type="Gene3D" id="3.30.200.20">
    <property type="entry name" value="Phosphorylase Kinase, domain 1"/>
    <property type="match status" value="1"/>
</dbReference>
<keyword evidence="7 13" id="KW-0418">Kinase</keyword>
<feature type="compositionally biased region" description="Low complexity" evidence="11">
    <location>
        <begin position="468"/>
        <end position="483"/>
    </location>
</feature>
<feature type="compositionally biased region" description="Basic and acidic residues" evidence="11">
    <location>
        <begin position="510"/>
        <end position="540"/>
    </location>
</feature>
<name>A0A371ETT1_MUCPR</name>
<dbReference type="FunFam" id="3.30.200.20:FF:000266">
    <property type="entry name" value="probable serine/threonine-protein kinase RLCKVII"/>
    <property type="match status" value="1"/>
</dbReference>
<evidence type="ECO:0000256" key="10">
    <source>
        <dbReference type="ARBA" id="ARBA00023288"/>
    </source>
</evidence>
<keyword evidence="14" id="KW-1185">Reference proteome</keyword>
<sequence>MNCFPCFSKSKKSNSKREHQGAPAPQQENVVTRTPLDVKKPKPDEPIQVDTSTIQAQNFTFRELAIATKNFRQECLMGEGGFGRVYKGTIPATGQVVAVKQLDRNGMQGSKEFLVEVLMLSLLNHENLVKLTGYCADGDQRLLVYEFMPGRSLEGRLLDRKADEAPLDWYSRMKIASHAAKGLWYLHDKANPSVIYRDLKSSNILLDNDHNAKLSDYGLAKLVGKDKTNIVPTRVMGTYGYSAPEYVRTGNLTLKSDVYSFGVVLLELITGRRAVDTTRPHDEQNLVSWAQPIFRDPKRYPDMADPNLKKHFPEKDLNQVVAIAAMCLQEEAAARPLMSDVVTALSFLSTTAPDVVPGKSEAGSDEDSGSSDEESTSDEDNRTAQNQETKEFHSKSSRSSRSKNGRSSSTSDSESEHGSISTSRKSSSKKSSVSKKSSLSQRSSKKSSVRVLSHMESTGKGSEDGRRSSNSSTSSGVSQDGGSILFDRSGSRPSQGNVSIGLISSQSVHSDNDSSIRSVERTTHLDHISSRGSEEGSVHS</sequence>
<dbReference type="Pfam" id="PF00069">
    <property type="entry name" value="Pkinase"/>
    <property type="match status" value="1"/>
</dbReference>
<dbReference type="GO" id="GO:0004674">
    <property type="term" value="F:protein serine/threonine kinase activity"/>
    <property type="evidence" value="ECO:0007669"/>
    <property type="project" value="UniProtKB-KW"/>
</dbReference>
<feature type="region of interest" description="Disordered" evidence="11">
    <location>
        <begin position="353"/>
        <end position="540"/>
    </location>
</feature>
<feature type="compositionally biased region" description="Acidic residues" evidence="11">
    <location>
        <begin position="363"/>
        <end position="378"/>
    </location>
</feature>
<dbReference type="Proteomes" id="UP000257109">
    <property type="component" value="Unassembled WGS sequence"/>
</dbReference>
<dbReference type="Gene3D" id="1.10.510.10">
    <property type="entry name" value="Transferase(Phosphotransferase) domain 1"/>
    <property type="match status" value="1"/>
</dbReference>
<feature type="compositionally biased region" description="Low complexity" evidence="11">
    <location>
        <begin position="405"/>
        <end position="442"/>
    </location>
</feature>
<keyword evidence="4" id="KW-0723">Serine/threonine-protein kinase</keyword>
<keyword evidence="3" id="KW-1003">Cell membrane</keyword>
<evidence type="ECO:0000256" key="2">
    <source>
        <dbReference type="ARBA" id="ARBA00008684"/>
    </source>
</evidence>
<dbReference type="GO" id="GO:0090404">
    <property type="term" value="C:pollen tube tip"/>
    <property type="evidence" value="ECO:0007669"/>
    <property type="project" value="UniProtKB-ARBA"/>
</dbReference>
<evidence type="ECO:0000256" key="8">
    <source>
        <dbReference type="ARBA" id="ARBA00022840"/>
    </source>
</evidence>
<evidence type="ECO:0000256" key="11">
    <source>
        <dbReference type="SAM" id="MobiDB-lite"/>
    </source>
</evidence>
<dbReference type="InterPro" id="IPR008271">
    <property type="entry name" value="Ser/Thr_kinase_AS"/>
</dbReference>
<dbReference type="OrthoDB" id="4062651at2759"/>
<evidence type="ECO:0000256" key="6">
    <source>
        <dbReference type="ARBA" id="ARBA00022741"/>
    </source>
</evidence>
<dbReference type="CDD" id="cd14066">
    <property type="entry name" value="STKc_IRAK"/>
    <property type="match status" value="1"/>
</dbReference>
<evidence type="ECO:0000256" key="3">
    <source>
        <dbReference type="ARBA" id="ARBA00022475"/>
    </source>
</evidence>
<comment type="similarity">
    <text evidence="2">Belongs to the protein kinase superfamily. Ser/Thr protein kinase family.</text>
</comment>
<dbReference type="EMBL" id="QJKJ01012102">
    <property type="protein sequence ID" value="RDX69458.1"/>
    <property type="molecule type" value="Genomic_DNA"/>
</dbReference>
<comment type="caution">
    <text evidence="13">The sequence shown here is derived from an EMBL/GenBank/DDBJ whole genome shotgun (WGS) entry which is preliminary data.</text>
</comment>
<reference evidence="13" key="1">
    <citation type="submission" date="2018-05" db="EMBL/GenBank/DDBJ databases">
        <title>Draft genome of Mucuna pruriens seed.</title>
        <authorList>
            <person name="Nnadi N.E."/>
            <person name="Vos R."/>
            <person name="Hasami M.H."/>
            <person name="Devisetty U.K."/>
            <person name="Aguiy J.C."/>
        </authorList>
    </citation>
    <scope>NUCLEOTIDE SEQUENCE [LARGE SCALE GENOMIC DNA]</scope>
    <source>
        <strain evidence="13">JCA_2017</strain>
    </source>
</reference>
<keyword evidence="5" id="KW-0808">Transferase</keyword>
<feature type="non-terminal residue" evidence="13">
    <location>
        <position position="540"/>
    </location>
</feature>
<keyword evidence="9" id="KW-0472">Membrane</keyword>
<evidence type="ECO:0000256" key="4">
    <source>
        <dbReference type="ARBA" id="ARBA00022527"/>
    </source>
</evidence>
<dbReference type="PANTHER" id="PTHR47985">
    <property type="entry name" value="OS07G0668900 PROTEIN"/>
    <property type="match status" value="1"/>
</dbReference>
<dbReference type="PROSITE" id="PS50011">
    <property type="entry name" value="PROTEIN_KINASE_DOM"/>
    <property type="match status" value="1"/>
</dbReference>
<evidence type="ECO:0000259" key="12">
    <source>
        <dbReference type="PROSITE" id="PS50011"/>
    </source>
</evidence>
<feature type="compositionally biased region" description="Basic and acidic residues" evidence="11">
    <location>
        <begin position="36"/>
        <end position="45"/>
    </location>
</feature>
<evidence type="ECO:0000256" key="9">
    <source>
        <dbReference type="ARBA" id="ARBA00023136"/>
    </source>
</evidence>
<evidence type="ECO:0000256" key="7">
    <source>
        <dbReference type="ARBA" id="ARBA00022777"/>
    </source>
</evidence>
<dbReference type="GO" id="GO:0010183">
    <property type="term" value="P:pollen tube guidance"/>
    <property type="evidence" value="ECO:0007669"/>
    <property type="project" value="UniProtKB-ARBA"/>
</dbReference>
<dbReference type="SMART" id="SM00220">
    <property type="entry name" value="S_TKc"/>
    <property type="match status" value="1"/>
</dbReference>
<feature type="region of interest" description="Disordered" evidence="11">
    <location>
        <begin position="1"/>
        <end position="46"/>
    </location>
</feature>
<dbReference type="AlphaFoldDB" id="A0A371ETT1"/>
<dbReference type="PROSITE" id="PS00108">
    <property type="entry name" value="PROTEIN_KINASE_ST"/>
    <property type="match status" value="1"/>
</dbReference>
<feature type="compositionally biased region" description="Basic residues" evidence="11">
    <location>
        <begin position="395"/>
        <end position="404"/>
    </location>
</feature>
<keyword evidence="6" id="KW-0547">Nucleotide-binding</keyword>
<organism evidence="13 14">
    <name type="scientific">Mucuna pruriens</name>
    <name type="common">Velvet bean</name>
    <name type="synonym">Dolichos pruriens</name>
    <dbReference type="NCBI Taxonomy" id="157652"/>
    <lineage>
        <taxon>Eukaryota</taxon>
        <taxon>Viridiplantae</taxon>
        <taxon>Streptophyta</taxon>
        <taxon>Embryophyta</taxon>
        <taxon>Tracheophyta</taxon>
        <taxon>Spermatophyta</taxon>
        <taxon>Magnoliopsida</taxon>
        <taxon>eudicotyledons</taxon>
        <taxon>Gunneridae</taxon>
        <taxon>Pentapetalae</taxon>
        <taxon>rosids</taxon>
        <taxon>fabids</taxon>
        <taxon>Fabales</taxon>
        <taxon>Fabaceae</taxon>
        <taxon>Papilionoideae</taxon>
        <taxon>50 kb inversion clade</taxon>
        <taxon>NPAAA clade</taxon>
        <taxon>indigoferoid/millettioid clade</taxon>
        <taxon>Phaseoleae</taxon>
        <taxon>Mucuna</taxon>
    </lineage>
</organism>